<proteinExistence type="predicted"/>
<evidence type="ECO:0000313" key="2">
    <source>
        <dbReference type="WBParaSite" id="ES5_v2.g7603.t1"/>
    </source>
</evidence>
<reference evidence="2" key="1">
    <citation type="submission" date="2022-11" db="UniProtKB">
        <authorList>
            <consortium name="WormBaseParasite"/>
        </authorList>
    </citation>
    <scope>IDENTIFICATION</scope>
</reference>
<organism evidence="1 2">
    <name type="scientific">Panagrolaimus sp. ES5</name>
    <dbReference type="NCBI Taxonomy" id="591445"/>
    <lineage>
        <taxon>Eukaryota</taxon>
        <taxon>Metazoa</taxon>
        <taxon>Ecdysozoa</taxon>
        <taxon>Nematoda</taxon>
        <taxon>Chromadorea</taxon>
        <taxon>Rhabditida</taxon>
        <taxon>Tylenchina</taxon>
        <taxon>Panagrolaimomorpha</taxon>
        <taxon>Panagrolaimoidea</taxon>
        <taxon>Panagrolaimidae</taxon>
        <taxon>Panagrolaimus</taxon>
    </lineage>
</organism>
<sequence>MPSSSSRNGIKKPVNEKENNRILMDDVAEGKELHPIPVINNTNNKIPQPFTYINFNVTSCETRTLLGETILKDGCSCENGCDSNCDCENNSIIGFDPDARVVSNPVSYDYYNDYYVECGAHCGCFGKCKRQIFPKNKALKKLEVRYMDGKNFGVVAAQPIAAGMPIAEYIGEIFVGGIEDDIFPTSHYQQDLLIDNDHNKFIIDARRMGNISRLINHSCFNNVLQICVYPSIPNLKRSSPLPKVALVAFRDILPGQELCFDYRAMYFLDRNIPCLCYEPNCHVPPYDHVEKAKSIKDQKNELNENKKQMMNLFSEARDLEHEVLEID</sequence>
<protein>
    <submittedName>
        <fullName evidence="2">SET domain-containing protein</fullName>
    </submittedName>
</protein>
<accession>A0AC34GSP0</accession>
<name>A0AC34GSP0_9BILA</name>
<evidence type="ECO:0000313" key="1">
    <source>
        <dbReference type="Proteomes" id="UP000887579"/>
    </source>
</evidence>
<dbReference type="WBParaSite" id="ES5_v2.g7603.t1">
    <property type="protein sequence ID" value="ES5_v2.g7603.t1"/>
    <property type="gene ID" value="ES5_v2.g7603"/>
</dbReference>
<dbReference type="Proteomes" id="UP000887579">
    <property type="component" value="Unplaced"/>
</dbReference>